<accession>A0A9E2KCI9</accession>
<dbReference type="AlphaFoldDB" id="A0A9E2KCI9"/>
<comment type="caution">
    <text evidence="1">The sequence shown here is derived from an EMBL/GenBank/DDBJ whole genome shotgun (WGS) entry which is preliminary data.</text>
</comment>
<reference evidence="1" key="1">
    <citation type="journal article" date="2021" name="PeerJ">
        <title>Extensive microbial diversity within the chicken gut microbiome revealed by metagenomics and culture.</title>
        <authorList>
            <person name="Gilroy R."/>
            <person name="Ravi A."/>
            <person name="Getino M."/>
            <person name="Pursley I."/>
            <person name="Horton D.L."/>
            <person name="Alikhan N.F."/>
            <person name="Baker D."/>
            <person name="Gharbi K."/>
            <person name="Hall N."/>
            <person name="Watson M."/>
            <person name="Adriaenssens E.M."/>
            <person name="Foster-Nyarko E."/>
            <person name="Jarju S."/>
            <person name="Secka A."/>
            <person name="Antonio M."/>
            <person name="Oren A."/>
            <person name="Chaudhuri R.R."/>
            <person name="La Ragione R."/>
            <person name="Hildebrand F."/>
            <person name="Pallen M.J."/>
        </authorList>
    </citation>
    <scope>NUCLEOTIDE SEQUENCE</scope>
    <source>
        <strain evidence="1">B5-657</strain>
    </source>
</reference>
<reference evidence="1" key="2">
    <citation type="submission" date="2021-04" db="EMBL/GenBank/DDBJ databases">
        <authorList>
            <person name="Gilroy R."/>
        </authorList>
    </citation>
    <scope>NUCLEOTIDE SEQUENCE</scope>
    <source>
        <strain evidence="1">B5-657</strain>
    </source>
</reference>
<evidence type="ECO:0000313" key="1">
    <source>
        <dbReference type="EMBL" id="MBU3803921.1"/>
    </source>
</evidence>
<sequence length="70" mass="7788">MTDLNTPEDLPLGLMMQLGQNVNAMNTFASLNNSEKMQMVDYIKSAATGDEAKTRINEILNALENHQSLF</sequence>
<proteinExistence type="predicted"/>
<dbReference type="Proteomes" id="UP000824229">
    <property type="component" value="Unassembled WGS sequence"/>
</dbReference>
<dbReference type="EMBL" id="JAHLFQ010000085">
    <property type="protein sequence ID" value="MBU3803921.1"/>
    <property type="molecule type" value="Genomic_DNA"/>
</dbReference>
<protein>
    <submittedName>
        <fullName evidence="1">Uncharacterized protein</fullName>
    </submittedName>
</protein>
<gene>
    <name evidence="1" type="ORF">H9872_04095</name>
</gene>
<evidence type="ECO:0000313" key="2">
    <source>
        <dbReference type="Proteomes" id="UP000824229"/>
    </source>
</evidence>
<name>A0A9E2KCI9_9FIRM</name>
<organism evidence="1 2">
    <name type="scientific">Candidatus Cellulosilyticum pullistercoris</name>
    <dbReference type="NCBI Taxonomy" id="2838521"/>
    <lineage>
        <taxon>Bacteria</taxon>
        <taxon>Bacillati</taxon>
        <taxon>Bacillota</taxon>
        <taxon>Clostridia</taxon>
        <taxon>Lachnospirales</taxon>
        <taxon>Cellulosilyticaceae</taxon>
        <taxon>Cellulosilyticum</taxon>
    </lineage>
</organism>